<keyword evidence="3" id="KW-1185">Reference proteome</keyword>
<evidence type="ECO:0000313" key="2">
    <source>
        <dbReference type="EMBL" id="KAA9037164.1"/>
    </source>
</evidence>
<dbReference type="EMBL" id="VYQF01000006">
    <property type="protein sequence ID" value="KAA9037164.1"/>
    <property type="molecule type" value="Genomic_DNA"/>
</dbReference>
<name>A0A5J5IGA9_9BACT</name>
<comment type="caution">
    <text evidence="2">The sequence shown here is derived from an EMBL/GenBank/DDBJ whole genome shotgun (WGS) entry which is preliminary data.</text>
</comment>
<protein>
    <recommendedName>
        <fullName evidence="1">DUF6876 domain-containing protein</fullName>
    </recommendedName>
</protein>
<evidence type="ECO:0000313" key="3">
    <source>
        <dbReference type="Proteomes" id="UP000326903"/>
    </source>
</evidence>
<feature type="domain" description="DUF6876" evidence="1">
    <location>
        <begin position="4"/>
        <end position="116"/>
    </location>
</feature>
<dbReference type="Pfam" id="PF21781">
    <property type="entry name" value="DUF6876"/>
    <property type="match status" value="1"/>
</dbReference>
<dbReference type="RefSeq" id="WP_150416087.1">
    <property type="nucleotide sequence ID" value="NZ_VYQF01000006.1"/>
</dbReference>
<sequence length="116" mass="13560">MKNANHFFGSSNGSENLYRHSFTKFIYTDGVQSMVRDCKAYWLIDLIVSHQTYDAVKKETFQVWDLHRVKDDEFTIICTDGNHNKVTHQDIPFSDFPYDLATVWLVDGSIMLPTEY</sequence>
<dbReference type="InterPro" id="IPR049241">
    <property type="entry name" value="DUF6876"/>
</dbReference>
<evidence type="ECO:0000259" key="1">
    <source>
        <dbReference type="Pfam" id="PF21781"/>
    </source>
</evidence>
<gene>
    <name evidence="2" type="ORF">FW778_17190</name>
</gene>
<dbReference type="AlphaFoldDB" id="A0A5J5IGA9"/>
<accession>A0A5J5IGA9</accession>
<proteinExistence type="predicted"/>
<dbReference type="Proteomes" id="UP000326903">
    <property type="component" value="Unassembled WGS sequence"/>
</dbReference>
<reference evidence="2 3" key="1">
    <citation type="submission" date="2019-09" db="EMBL/GenBank/DDBJ databases">
        <title>Draft genome sequence of Ginsengibacter sp. BR5-29.</title>
        <authorList>
            <person name="Im W.-T."/>
        </authorList>
    </citation>
    <scope>NUCLEOTIDE SEQUENCE [LARGE SCALE GENOMIC DNA]</scope>
    <source>
        <strain evidence="2 3">BR5-29</strain>
    </source>
</reference>
<organism evidence="2 3">
    <name type="scientific">Ginsengibacter hankyongi</name>
    <dbReference type="NCBI Taxonomy" id="2607284"/>
    <lineage>
        <taxon>Bacteria</taxon>
        <taxon>Pseudomonadati</taxon>
        <taxon>Bacteroidota</taxon>
        <taxon>Chitinophagia</taxon>
        <taxon>Chitinophagales</taxon>
        <taxon>Chitinophagaceae</taxon>
        <taxon>Ginsengibacter</taxon>
    </lineage>
</organism>